<name>A0A9D6L6S1_UNCEI</name>
<evidence type="ECO:0000313" key="5">
    <source>
        <dbReference type="Proteomes" id="UP000807850"/>
    </source>
</evidence>
<proteinExistence type="predicted"/>
<reference evidence="4" key="1">
    <citation type="submission" date="2020-07" db="EMBL/GenBank/DDBJ databases">
        <title>Huge and variable diversity of episymbiotic CPR bacteria and DPANN archaea in groundwater ecosystems.</title>
        <authorList>
            <person name="He C.Y."/>
            <person name="Keren R."/>
            <person name="Whittaker M."/>
            <person name="Farag I.F."/>
            <person name="Doudna J."/>
            <person name="Cate J.H.D."/>
            <person name="Banfield J.F."/>
        </authorList>
    </citation>
    <scope>NUCLEOTIDE SEQUENCE</scope>
    <source>
        <strain evidence="4">NC_groundwater_928_Pr1_S-0.2um_72_17</strain>
    </source>
</reference>
<comment type="caution">
    <text evidence="4">The sequence shown here is derived from an EMBL/GenBank/DDBJ whole genome shotgun (WGS) entry which is preliminary data.</text>
</comment>
<dbReference type="InterPro" id="IPR000184">
    <property type="entry name" value="Bac_surfAg_D15"/>
</dbReference>
<dbReference type="Gene3D" id="2.40.160.50">
    <property type="entry name" value="membrane protein fhac: a member of the omp85/tpsb transporter family"/>
    <property type="match status" value="1"/>
</dbReference>
<evidence type="ECO:0000256" key="2">
    <source>
        <dbReference type="ARBA" id="ARBA00023136"/>
    </source>
</evidence>
<keyword evidence="2" id="KW-0472">Membrane</keyword>
<evidence type="ECO:0000259" key="3">
    <source>
        <dbReference type="Pfam" id="PF01103"/>
    </source>
</evidence>
<feature type="non-terminal residue" evidence="4">
    <location>
        <position position="1"/>
    </location>
</feature>
<dbReference type="EMBL" id="JACQAY010000163">
    <property type="protein sequence ID" value="MBI3539656.1"/>
    <property type="molecule type" value="Genomic_DNA"/>
</dbReference>
<comment type="subcellular location">
    <subcellularLocation>
        <location evidence="1">Membrane</location>
    </subcellularLocation>
</comment>
<dbReference type="Pfam" id="PF01103">
    <property type="entry name" value="Omp85"/>
    <property type="match status" value="1"/>
</dbReference>
<evidence type="ECO:0000256" key="1">
    <source>
        <dbReference type="ARBA" id="ARBA00004370"/>
    </source>
</evidence>
<protein>
    <submittedName>
        <fullName evidence="4">BamA/TamA family outer membrane protein</fullName>
    </submittedName>
</protein>
<gene>
    <name evidence="4" type="ORF">HY076_05235</name>
</gene>
<accession>A0A9D6L6S1</accession>
<organism evidence="4 5">
    <name type="scientific">Eiseniibacteriota bacterium</name>
    <dbReference type="NCBI Taxonomy" id="2212470"/>
    <lineage>
        <taxon>Bacteria</taxon>
        <taxon>Candidatus Eiseniibacteriota</taxon>
    </lineage>
</organism>
<evidence type="ECO:0000313" key="4">
    <source>
        <dbReference type="EMBL" id="MBI3539656.1"/>
    </source>
</evidence>
<feature type="domain" description="Bacterial surface antigen (D15)" evidence="3">
    <location>
        <begin position="1"/>
        <end position="121"/>
    </location>
</feature>
<dbReference type="AlphaFoldDB" id="A0A9D6L6S1"/>
<dbReference type="Proteomes" id="UP000807850">
    <property type="component" value="Unassembled WGS sequence"/>
</dbReference>
<sequence length="121" mass="13225">SIRGFSENQVPPSGGLAMLLANVEMRIPLVGPFGLEVYADAGNVWARPQYIKGHDFPLRLNHTVLGPGDVRYVVGIGPRLNLPIGPLRFDLTWSLRPVPDPVTGQAVWLIRKAQFAIGPSF</sequence>
<dbReference type="GO" id="GO:0019867">
    <property type="term" value="C:outer membrane"/>
    <property type="evidence" value="ECO:0007669"/>
    <property type="project" value="InterPro"/>
</dbReference>